<feature type="domain" description="WYL" evidence="2">
    <location>
        <begin position="139"/>
        <end position="206"/>
    </location>
</feature>
<evidence type="ECO:0000313" key="4">
    <source>
        <dbReference type="Proteomes" id="UP001153387"/>
    </source>
</evidence>
<name>A0A9X4KK69_9BACL</name>
<dbReference type="SUPFAM" id="SSF46785">
    <property type="entry name" value="Winged helix' DNA-binding domain"/>
    <property type="match status" value="1"/>
</dbReference>
<dbReference type="InterPro" id="IPR036388">
    <property type="entry name" value="WH-like_DNA-bd_sf"/>
</dbReference>
<protein>
    <submittedName>
        <fullName evidence="3">WYL domain-containing protein</fullName>
    </submittedName>
</protein>
<dbReference type="PROSITE" id="PS52050">
    <property type="entry name" value="WYL"/>
    <property type="match status" value="1"/>
</dbReference>
<gene>
    <name evidence="3" type="ORF">OMP38_25290</name>
</gene>
<dbReference type="InterPro" id="IPR026881">
    <property type="entry name" value="WYL_dom"/>
</dbReference>
<dbReference type="Pfam" id="PF13280">
    <property type="entry name" value="WYL"/>
    <property type="match status" value="1"/>
</dbReference>
<reference evidence="3 4" key="1">
    <citation type="submission" date="2022-10" db="EMBL/GenBank/DDBJ databases">
        <title>Comparative genomic analysis of Cohnella hashimotonis sp. nov., isolated from the International Space Station.</title>
        <authorList>
            <person name="Simpson A."/>
            <person name="Venkateswaran K."/>
        </authorList>
    </citation>
    <scope>NUCLEOTIDE SEQUENCE [LARGE SCALE GENOMIC DNA]</scope>
    <source>
        <strain evidence="3 4">DSM 18997</strain>
    </source>
</reference>
<feature type="domain" description="Helix-turn-helix type 11" evidence="1">
    <location>
        <begin position="8"/>
        <end position="60"/>
    </location>
</feature>
<dbReference type="InterPro" id="IPR013196">
    <property type="entry name" value="HTH_11"/>
</dbReference>
<evidence type="ECO:0000259" key="2">
    <source>
        <dbReference type="Pfam" id="PF13280"/>
    </source>
</evidence>
<keyword evidence="4" id="KW-1185">Reference proteome</keyword>
<dbReference type="RefSeq" id="WP_277567499.1">
    <property type="nucleotide sequence ID" value="NZ_JAPDHZ010000004.1"/>
</dbReference>
<proteinExistence type="predicted"/>
<dbReference type="InterPro" id="IPR036390">
    <property type="entry name" value="WH_DNA-bd_sf"/>
</dbReference>
<comment type="caution">
    <text evidence="3">The sequence shown here is derived from an EMBL/GenBank/DDBJ whole genome shotgun (WGS) entry which is preliminary data.</text>
</comment>
<evidence type="ECO:0000259" key="1">
    <source>
        <dbReference type="Pfam" id="PF08279"/>
    </source>
</evidence>
<dbReference type="AlphaFoldDB" id="A0A9X4KK69"/>
<dbReference type="PANTHER" id="PTHR34580:SF3">
    <property type="entry name" value="PROTEIN PAFB"/>
    <property type="match status" value="1"/>
</dbReference>
<dbReference type="Gene3D" id="1.10.10.10">
    <property type="entry name" value="Winged helix-like DNA-binding domain superfamily/Winged helix DNA-binding domain"/>
    <property type="match status" value="1"/>
</dbReference>
<accession>A0A9X4KK69</accession>
<dbReference type="Proteomes" id="UP001153387">
    <property type="component" value="Unassembled WGS sequence"/>
</dbReference>
<dbReference type="InterPro" id="IPR051534">
    <property type="entry name" value="CBASS_pafABC_assoc_protein"/>
</dbReference>
<organism evidence="3 4">
    <name type="scientific">Cohnella ginsengisoli</name>
    <dbReference type="NCBI Taxonomy" id="425004"/>
    <lineage>
        <taxon>Bacteria</taxon>
        <taxon>Bacillati</taxon>
        <taxon>Bacillota</taxon>
        <taxon>Bacilli</taxon>
        <taxon>Bacillales</taxon>
        <taxon>Paenibacillaceae</taxon>
        <taxon>Cohnella</taxon>
    </lineage>
</organism>
<evidence type="ECO:0000313" key="3">
    <source>
        <dbReference type="EMBL" id="MDG0793769.1"/>
    </source>
</evidence>
<sequence length="340" mass="38764">MTKADNMLSILWMLRSGKRKTAKQLAEALDIHVRTVYRCIDSLCASGVPIVADSGPNGGYTILSRFADSPLVFDAEEQKGLIHASIFAKEAGYPHSDALDRATDKLKRYANDEQLDALERHGLGLSVIEPPLDGAYQSHLQTLEEAAGQGRTLELNYDKGRGEASPARLFDPYGIVYWKGSWYAVGHCGYREEIRSFRVDRIRGLRQTDRRFERPASFSAKDYLLGRLLRDSKDRAEWETVRIHSREQVLNELSRHWLFGHALVERQPETATFQLERSTLTTYVPYFLMPYGTSLRIESALLVRRMREASARLLAHYDDMQHSNDTGEGVLDDEQIRDVR</sequence>
<dbReference type="Pfam" id="PF08279">
    <property type="entry name" value="HTH_11"/>
    <property type="match status" value="1"/>
</dbReference>
<dbReference type="PANTHER" id="PTHR34580">
    <property type="match status" value="1"/>
</dbReference>
<dbReference type="EMBL" id="JAPDHZ010000004">
    <property type="protein sequence ID" value="MDG0793769.1"/>
    <property type="molecule type" value="Genomic_DNA"/>
</dbReference>